<protein>
    <submittedName>
        <fullName evidence="2">Uncharacterized protein</fullName>
    </submittedName>
</protein>
<evidence type="ECO:0000313" key="2">
    <source>
        <dbReference type="EMBL" id="KAK4594897.1"/>
    </source>
</evidence>
<dbReference type="Proteomes" id="UP001324115">
    <property type="component" value="Unassembled WGS sequence"/>
</dbReference>
<sequence>MNAMEFQKNLLILMMHVFGNLCILYRKRKRFTISFDFTFLYKFNGPGLCSAKRIPTIPKEVARKLRILLVLEIYLRYLEKYGSGICTFECHDKNGATKRLKSGKIVGIINKQLQMLFAIST</sequence>
<keyword evidence="1" id="KW-0472">Membrane</keyword>
<evidence type="ECO:0000256" key="1">
    <source>
        <dbReference type="SAM" id="Phobius"/>
    </source>
</evidence>
<dbReference type="EMBL" id="JAXUIC010000004">
    <property type="protein sequence ID" value="KAK4594897.1"/>
    <property type="molecule type" value="Genomic_DNA"/>
</dbReference>
<keyword evidence="1" id="KW-1133">Transmembrane helix</keyword>
<evidence type="ECO:0000313" key="3">
    <source>
        <dbReference type="Proteomes" id="UP001324115"/>
    </source>
</evidence>
<dbReference type="AlphaFoldDB" id="A0AAN7J1V1"/>
<name>A0AAN7J1V1_QUERU</name>
<organism evidence="2 3">
    <name type="scientific">Quercus rubra</name>
    <name type="common">Northern red oak</name>
    <name type="synonym">Quercus borealis</name>
    <dbReference type="NCBI Taxonomy" id="3512"/>
    <lineage>
        <taxon>Eukaryota</taxon>
        <taxon>Viridiplantae</taxon>
        <taxon>Streptophyta</taxon>
        <taxon>Embryophyta</taxon>
        <taxon>Tracheophyta</taxon>
        <taxon>Spermatophyta</taxon>
        <taxon>Magnoliopsida</taxon>
        <taxon>eudicotyledons</taxon>
        <taxon>Gunneridae</taxon>
        <taxon>Pentapetalae</taxon>
        <taxon>rosids</taxon>
        <taxon>fabids</taxon>
        <taxon>Fagales</taxon>
        <taxon>Fagaceae</taxon>
        <taxon>Quercus</taxon>
    </lineage>
</organism>
<keyword evidence="3" id="KW-1185">Reference proteome</keyword>
<feature type="transmembrane region" description="Helical" evidence="1">
    <location>
        <begin position="6"/>
        <end position="25"/>
    </location>
</feature>
<gene>
    <name evidence="2" type="ORF">RGQ29_018577</name>
</gene>
<proteinExistence type="predicted"/>
<keyword evidence="1" id="KW-0812">Transmembrane</keyword>
<comment type="caution">
    <text evidence="2">The sequence shown here is derived from an EMBL/GenBank/DDBJ whole genome shotgun (WGS) entry which is preliminary data.</text>
</comment>
<reference evidence="2 3" key="1">
    <citation type="journal article" date="2023" name="G3 (Bethesda)">
        <title>A haplotype-resolved chromosome-scale genome for Quercus rubra L. provides insights into the genetics of adaptive traits for red oak species.</title>
        <authorList>
            <person name="Kapoor B."/>
            <person name="Jenkins J."/>
            <person name="Schmutz J."/>
            <person name="Zhebentyayeva T."/>
            <person name="Kuelheim C."/>
            <person name="Coggeshall M."/>
            <person name="Heim C."/>
            <person name="Lasky J.R."/>
            <person name="Leites L."/>
            <person name="Islam-Faridi N."/>
            <person name="Romero-Severson J."/>
            <person name="DeLeo V.L."/>
            <person name="Lucas S.M."/>
            <person name="Lazic D."/>
            <person name="Gailing O."/>
            <person name="Carlson J."/>
            <person name="Staton M."/>
        </authorList>
    </citation>
    <scope>NUCLEOTIDE SEQUENCE [LARGE SCALE GENOMIC DNA]</scope>
    <source>
        <strain evidence="2">Pseudo-F2</strain>
    </source>
</reference>
<accession>A0AAN7J1V1</accession>